<dbReference type="KEGG" id="sdv:BN159_1705"/>
<dbReference type="PATRIC" id="fig|1214101.3.peg.1729"/>
<dbReference type="KEGG" id="sdv:BN159_8383"/>
<evidence type="ECO:0000313" key="7">
    <source>
        <dbReference type="EMBL" id="CCK32761.1"/>
    </source>
</evidence>
<name>K4R0B8_STRDJ</name>
<dbReference type="eggNOG" id="COG3039">
    <property type="taxonomic scope" value="Bacteria"/>
</dbReference>
<feature type="domain" description="Transposase DDE" evidence="2">
    <location>
        <begin position="404"/>
        <end position="528"/>
    </location>
</feature>
<evidence type="ECO:0000313" key="5">
    <source>
        <dbReference type="EMBL" id="CCK25032.1"/>
    </source>
</evidence>
<protein>
    <submittedName>
        <fullName evidence="6">Transposase IS4 family protein</fullName>
    </submittedName>
</protein>
<dbReference type="InterPro" id="IPR047629">
    <property type="entry name" value="IS1182_transpos"/>
</dbReference>
<dbReference type="InterPro" id="IPR025668">
    <property type="entry name" value="Tnp_DDE_dom"/>
</dbReference>
<reference evidence="6 8" key="1">
    <citation type="journal article" date="2012" name="J. Bacteriol.">
        <title>Genome sequence of the bacterium Streptomyces davawensis JCM 4913 and heterologous production of the unique antibiotic roseoflavin.</title>
        <authorList>
            <person name="Jankowitsch F."/>
            <person name="Schwarz J."/>
            <person name="Ruckert C."/>
            <person name="Gust B."/>
            <person name="Szczepanowski R."/>
            <person name="Blom J."/>
            <person name="Pelzer S."/>
            <person name="Kalinowski J."/>
            <person name="Mack M."/>
        </authorList>
    </citation>
    <scope>NUCLEOTIDE SEQUENCE [LARGE SCALE GENOMIC DNA]</scope>
    <source>
        <strain evidence="8">DSM 101723 / JCM 4913 / KCC S-0913 / 768</strain>
        <strain evidence="6">JCM 4913</strain>
    </source>
</reference>
<sequence>MSLESRSDDGVPELTARVVRASFPKGTLAIRIREALGVLFTDEDFAAAFPDRGRPAISPGALALVSVLQYAEGLSDRQAADQVRARMDWKFLLGLELDDPGFDFTVLGDFRSRLIMHGLEERVLEAMLARLSQAALLRAGGRQRTDSTHVLAAVRTLNRMEFVGETLRAALEALAAAAPDWLAPLISSAWVERYGNKVDNYRFPKGENVRREWAERVGRDGFALLDAIDGPTALAWLGEVPAVRVLRRAWAEQYHRDGQGVRWREGKDLPPARDRLSSPYDTDAHYGIKRGAGWCGYKVHLSETCEPTTPHLITNVETTNATVNDTEVTTTIHQRLAGRGLGPREHVVDAGYVTAAHILAAREDHGIDLVGPVGADTHHNERDPQAPHLTQAAFTTDWDARKVTCPQGASSVSWSQQRKASGTPLVRVHFALADCDPCPLRPRCTKAANGKWGRSLTLLPREQQQILEERRAEQQTEAWKERYDVRAGVEGTISQAVRRTHLRRTPYRGQSKTHLANILSATALNLTRVDAWLNDTPLGTTRVPHLARLTLAA</sequence>
<gene>
    <name evidence="3" type="ORF">BN159_0229</name>
    <name evidence="4" type="ORF">BN159_0540</name>
    <name evidence="5" type="ORF">BN159_0653</name>
    <name evidence="6" type="ORF">BN159_1705</name>
    <name evidence="7" type="ORF">BN159_8383</name>
</gene>
<dbReference type="HOGENOM" id="CLU_028885_2_0_11"/>
<dbReference type="KEGG" id="sdv:BN159_0229"/>
<dbReference type="EMBL" id="HE971709">
    <property type="protein sequence ID" value="CCK26084.1"/>
    <property type="molecule type" value="Genomic_DNA"/>
</dbReference>
<evidence type="ECO:0000313" key="3">
    <source>
        <dbReference type="EMBL" id="CCK24608.1"/>
    </source>
</evidence>
<dbReference type="InterPro" id="IPR008490">
    <property type="entry name" value="Transposase_InsH_N"/>
</dbReference>
<keyword evidence="8" id="KW-1185">Reference proteome</keyword>
<dbReference type="EMBL" id="HE971709">
    <property type="protein sequence ID" value="CCK24919.1"/>
    <property type="molecule type" value="Genomic_DNA"/>
</dbReference>
<dbReference type="Pfam" id="PF05598">
    <property type="entry name" value="DUF772"/>
    <property type="match status" value="1"/>
</dbReference>
<dbReference type="EMBL" id="HE971709">
    <property type="protein sequence ID" value="CCK25032.1"/>
    <property type="molecule type" value="Genomic_DNA"/>
</dbReference>
<proteinExistence type="predicted"/>
<evidence type="ECO:0000259" key="2">
    <source>
        <dbReference type="Pfam" id="PF13751"/>
    </source>
</evidence>
<evidence type="ECO:0000313" key="6">
    <source>
        <dbReference type="EMBL" id="CCK26084.1"/>
    </source>
</evidence>
<dbReference type="PANTHER" id="PTHR35604:SF2">
    <property type="entry name" value="TRANSPOSASE INSH FOR INSERTION SEQUENCE ELEMENT IS5A-RELATED"/>
    <property type="match status" value="1"/>
</dbReference>
<organism evidence="6 8">
    <name type="scientific">Streptomyces davaonensis (strain DSM 101723 / JCM 4913 / KCC S-0913 / 768)</name>
    <dbReference type="NCBI Taxonomy" id="1214101"/>
    <lineage>
        <taxon>Bacteria</taxon>
        <taxon>Bacillati</taxon>
        <taxon>Actinomycetota</taxon>
        <taxon>Actinomycetes</taxon>
        <taxon>Kitasatosporales</taxon>
        <taxon>Streptomycetaceae</taxon>
        <taxon>Streptomyces</taxon>
    </lineage>
</organism>
<dbReference type="STRING" id="1214101.BN159_0229"/>
<dbReference type="NCBIfam" id="NF033551">
    <property type="entry name" value="transpos_IS1182"/>
    <property type="match status" value="1"/>
</dbReference>
<evidence type="ECO:0000313" key="4">
    <source>
        <dbReference type="EMBL" id="CCK24919.1"/>
    </source>
</evidence>
<evidence type="ECO:0000313" key="8">
    <source>
        <dbReference type="Proteomes" id="UP000008043"/>
    </source>
</evidence>
<evidence type="ECO:0000259" key="1">
    <source>
        <dbReference type="Pfam" id="PF05598"/>
    </source>
</evidence>
<accession>K4R0B8</accession>
<dbReference type="EMBL" id="HE971709">
    <property type="protein sequence ID" value="CCK32761.1"/>
    <property type="molecule type" value="Genomic_DNA"/>
</dbReference>
<dbReference type="AlphaFoldDB" id="K4R0B8"/>
<dbReference type="KEGG" id="sdv:BN159_0653"/>
<feature type="domain" description="Transposase InsH N-terminal" evidence="1">
    <location>
        <begin position="20"/>
        <end position="113"/>
    </location>
</feature>
<dbReference type="KEGG" id="sdv:BN159_0540"/>
<dbReference type="OrthoDB" id="4334464at2"/>
<dbReference type="Proteomes" id="UP000008043">
    <property type="component" value="Chromosome"/>
</dbReference>
<dbReference type="Pfam" id="PF13751">
    <property type="entry name" value="DDE_Tnp_1_6"/>
    <property type="match status" value="1"/>
</dbReference>
<dbReference type="RefSeq" id="WP_015655013.1">
    <property type="nucleotide sequence ID" value="NC_020504.1"/>
</dbReference>
<dbReference type="EMBL" id="HE971709">
    <property type="protein sequence ID" value="CCK24608.1"/>
    <property type="molecule type" value="Genomic_DNA"/>
</dbReference>
<dbReference type="PANTHER" id="PTHR35604">
    <property type="entry name" value="TRANSPOSASE INSH FOR INSERTION SEQUENCE ELEMENT IS5A-RELATED"/>
    <property type="match status" value="1"/>
</dbReference>